<dbReference type="EMBL" id="OV986001">
    <property type="protein sequence ID" value="CAI2799071.1"/>
    <property type="molecule type" value="Genomic_DNA"/>
</dbReference>
<evidence type="ECO:0000256" key="1">
    <source>
        <dbReference type="SAM" id="MobiDB-lite"/>
    </source>
</evidence>
<protein>
    <submittedName>
        <fullName evidence="3">Uncharacterized protein</fullName>
    </submittedName>
</protein>
<organism evidence="3">
    <name type="scientific">Pseudomonas fluorescens (strain SBW25)</name>
    <dbReference type="NCBI Taxonomy" id="216595"/>
    <lineage>
        <taxon>Bacteria</taxon>
        <taxon>Pseudomonadati</taxon>
        <taxon>Pseudomonadota</taxon>
        <taxon>Gammaproteobacteria</taxon>
        <taxon>Pseudomonadales</taxon>
        <taxon>Pseudomonadaceae</taxon>
        <taxon>Pseudomonas</taxon>
    </lineage>
</organism>
<dbReference type="HOGENOM" id="CLU_2094750_0_0_6"/>
<gene>
    <name evidence="3" type="ordered locus">PFLU_4921</name>
</gene>
<sequence length="116" mass="13234">MRRGRRGGTVEADGQVKNDGDHSNHQAEQDGRVAADFRHRCQEGEGLYDHGQYQQRADQVLQLMTCAFVPVRDHRCQRQVKKAEQGQVQSVVLFQVGRASLLQARYKGQQQRCNAR</sequence>
<evidence type="ECO:0000313" key="3">
    <source>
        <dbReference type="EMBL" id="CAY51833.1"/>
    </source>
</evidence>
<evidence type="ECO:0000313" key="2">
    <source>
        <dbReference type="EMBL" id="CAI2799071.1"/>
    </source>
</evidence>
<name>C3JYT5_PSEFS</name>
<proteinExistence type="predicted"/>
<feature type="region of interest" description="Disordered" evidence="1">
    <location>
        <begin position="1"/>
        <end position="31"/>
    </location>
</feature>
<accession>C3JYT5</accession>
<dbReference type="KEGG" id="pfs:PFLU_4921"/>
<dbReference type="Proteomes" id="UP001152918">
    <property type="component" value="Chromosome"/>
</dbReference>
<reference evidence="3" key="1">
    <citation type="journal article" date="2009" name="Genome Biol.">
        <title>Genomic and genetic analyses of diversity and plant interactions of Pseudomonas fluorescens.</title>
        <authorList>
            <person name="Silby M.W."/>
            <person name="Cerdeno-Tarraga A.M."/>
            <person name="Vernikos G.S."/>
            <person name="Giddens S.R."/>
            <person name="Jackson R.W."/>
            <person name="Preston G.M."/>
            <person name="Zhang X.X."/>
            <person name="Moon C.D."/>
            <person name="Gehrig S.M."/>
            <person name="Godfrey S.A."/>
            <person name="Knight C.G."/>
            <person name="Malone J.G."/>
            <person name="Robinson Z."/>
            <person name="Spiers A.J."/>
            <person name="Harris S."/>
            <person name="Challis G.L."/>
            <person name="Yaxley A.M."/>
            <person name="Harris D."/>
            <person name="Seeger K."/>
            <person name="Murphy L."/>
            <person name="Rutter S."/>
            <person name="Squares R."/>
            <person name="Quail M.A."/>
            <person name="Saunders E."/>
            <person name="Mavromatis K."/>
            <person name="Brettin T.S."/>
            <person name="Bentley S.D."/>
            <person name="Hothersall J."/>
            <person name="Stephens E."/>
            <person name="Thomas C.M."/>
            <person name="Parkhill J."/>
            <person name="Levy S.B."/>
            <person name="Rainey P.B."/>
            <person name="Thomson N.R."/>
        </authorList>
    </citation>
    <scope>NUCLEOTIDE SEQUENCE [LARGE SCALE GENOMIC DNA]</scope>
    <source>
        <strain evidence="3">SBW25</strain>
    </source>
</reference>
<dbReference type="EMBL" id="AM181176">
    <property type="protein sequence ID" value="CAY51833.1"/>
    <property type="molecule type" value="Genomic_DNA"/>
</dbReference>
<feature type="compositionally biased region" description="Basic and acidic residues" evidence="1">
    <location>
        <begin position="14"/>
        <end position="31"/>
    </location>
</feature>
<reference evidence="2" key="2">
    <citation type="submission" date="2023-10" db="EMBL/GenBank/DDBJ databases">
        <authorList>
            <person name="Fortmann-Grote C."/>
        </authorList>
    </citation>
    <scope>NUCLEOTIDE SEQUENCE</scope>
    <source>
        <strain evidence="2">SBW25</strain>
    </source>
</reference>
<dbReference type="AlphaFoldDB" id="C3JYT5"/>